<comment type="caution">
    <text evidence="2">The sequence shown here is derived from an EMBL/GenBank/DDBJ whole genome shotgun (WGS) entry which is preliminary data.</text>
</comment>
<sequence>MRLWRLDEAERLVNSELAQGLAETWASCADEKCLADSPYDPALVGVGRWWLGPFTIGNRKLGEIPFYSLPPVATCPSATPFCIRWCYAVYEIANWRAHVREAASYLLSLRDDFPDIVQRFLRRLPHRTVRLHVSGDFYSVEYLEKWAEVARREPSRVFYTYTKSFGLVKRVEAPRNLVIHLSADPHNYLEAVETWRELRRGLVTYVYTPGAERRDFEVLRYILENTEARILLFLNHVQHAPRLRISAAQIWRRLKEALGPLAGRVVLDPEEFAGAPQCSLCQLCYRAYI</sequence>
<feature type="domain" description="Gene product 88" evidence="1">
    <location>
        <begin position="63"/>
        <end position="247"/>
    </location>
</feature>
<evidence type="ECO:0000313" key="2">
    <source>
        <dbReference type="EMBL" id="NYR16447.1"/>
    </source>
</evidence>
<protein>
    <recommendedName>
        <fullName evidence="1">Gene product 88 domain-containing protein</fullName>
    </recommendedName>
</protein>
<proteinExistence type="predicted"/>
<evidence type="ECO:0000313" key="3">
    <source>
        <dbReference type="Proteomes" id="UP000554766"/>
    </source>
</evidence>
<dbReference type="InterPro" id="IPR020290">
    <property type="entry name" value="Gp88"/>
</dbReference>
<accession>A0A7L4PDQ7</accession>
<name>A0A7L4PDQ7_9CREN</name>
<dbReference type="RefSeq" id="WP_011901488.1">
    <property type="nucleotide sequence ID" value="NZ_JAAVJF010000006.1"/>
</dbReference>
<dbReference type="GeneID" id="5054225"/>
<organism evidence="2 3">
    <name type="scientific">Pyrobaculum arsenaticum</name>
    <dbReference type="NCBI Taxonomy" id="121277"/>
    <lineage>
        <taxon>Archaea</taxon>
        <taxon>Thermoproteota</taxon>
        <taxon>Thermoprotei</taxon>
        <taxon>Thermoproteales</taxon>
        <taxon>Thermoproteaceae</taxon>
        <taxon>Pyrobaculum</taxon>
    </lineage>
</organism>
<dbReference type="Proteomes" id="UP000554766">
    <property type="component" value="Unassembled WGS sequence"/>
</dbReference>
<keyword evidence="3" id="KW-1185">Reference proteome</keyword>
<reference evidence="2 3" key="1">
    <citation type="journal article" date="2020" name="Nat. Commun.">
        <title>The structures of two archaeal type IV pili illuminate evolutionary relationships.</title>
        <authorList>
            <person name="Wang F."/>
            <person name="Baquero D.P."/>
            <person name="Su Z."/>
            <person name="Beltran L.C."/>
            <person name="Prangishvili D."/>
            <person name="Krupovic M."/>
            <person name="Egelman E.H."/>
        </authorList>
    </citation>
    <scope>NUCLEOTIDE SEQUENCE [LARGE SCALE GENOMIC DNA]</scope>
    <source>
        <strain evidence="2 3">2GA</strain>
    </source>
</reference>
<dbReference type="Pfam" id="PF17338">
    <property type="entry name" value="GP88"/>
    <property type="match status" value="1"/>
</dbReference>
<evidence type="ECO:0000259" key="1">
    <source>
        <dbReference type="Pfam" id="PF17338"/>
    </source>
</evidence>
<dbReference type="OMA" id="FLNHVQH"/>
<gene>
    <name evidence="2" type="ORF">HC235_11010</name>
</gene>
<dbReference type="AlphaFoldDB" id="A0A7L4PDQ7"/>
<dbReference type="EMBL" id="JAAVJF010000006">
    <property type="protein sequence ID" value="NYR16447.1"/>
    <property type="molecule type" value="Genomic_DNA"/>
</dbReference>